<evidence type="ECO:0000313" key="2">
    <source>
        <dbReference type="EMBL" id="KAA1183596.1"/>
    </source>
</evidence>
<gene>
    <name evidence="2" type="ORF">FP026_05995</name>
</gene>
<sequence length="96" mass="10947">MKSEASKVGRMSSKEVPMLRTLATLLKKGWPFLSAAVLTVLVIVAYNMGEILEKHHRKLMENVHYAIAALILFVSFYFIALLIRTVWTTVHDEDDQ</sequence>
<accession>A0A5B0W9K4</accession>
<keyword evidence="1" id="KW-0472">Membrane</keyword>
<organism evidence="2 3">
    <name type="scientific">Rhizobium tropici</name>
    <dbReference type="NCBI Taxonomy" id="398"/>
    <lineage>
        <taxon>Bacteria</taxon>
        <taxon>Pseudomonadati</taxon>
        <taxon>Pseudomonadota</taxon>
        <taxon>Alphaproteobacteria</taxon>
        <taxon>Hyphomicrobiales</taxon>
        <taxon>Rhizobiaceae</taxon>
        <taxon>Rhizobium/Agrobacterium group</taxon>
        <taxon>Rhizobium</taxon>
    </lineage>
</organism>
<proteinExistence type="predicted"/>
<dbReference type="AlphaFoldDB" id="A0A5B0W9K4"/>
<protein>
    <submittedName>
        <fullName evidence="2">Uncharacterized protein</fullName>
    </submittedName>
</protein>
<name>A0A5B0W9K4_RHITR</name>
<feature type="transmembrane region" description="Helical" evidence="1">
    <location>
        <begin position="29"/>
        <end position="46"/>
    </location>
</feature>
<dbReference type="EMBL" id="VNIP01000004">
    <property type="protein sequence ID" value="KAA1183596.1"/>
    <property type="molecule type" value="Genomic_DNA"/>
</dbReference>
<keyword evidence="1" id="KW-1133">Transmembrane helix</keyword>
<feature type="transmembrane region" description="Helical" evidence="1">
    <location>
        <begin position="67"/>
        <end position="87"/>
    </location>
</feature>
<evidence type="ECO:0000313" key="3">
    <source>
        <dbReference type="Proteomes" id="UP000323608"/>
    </source>
</evidence>
<dbReference type="Proteomes" id="UP000323608">
    <property type="component" value="Unassembled WGS sequence"/>
</dbReference>
<dbReference type="RefSeq" id="WP_188112514.1">
    <property type="nucleotide sequence ID" value="NZ_VNIP01000004.1"/>
</dbReference>
<reference evidence="2 3" key="1">
    <citation type="submission" date="2019-07" db="EMBL/GenBank/DDBJ databases">
        <title>The Draft Genome Sequence of Rhizobium tropici SARCC-755 Associated with Superior Nodulation on Pigeonpea (Cajanus cajan (L.) Millsp.).</title>
        <authorList>
            <person name="Bopape F.L."/>
            <person name="Hassen A.I."/>
            <person name="Swanevelder Z.H."/>
            <person name="Gwata E.T."/>
        </authorList>
    </citation>
    <scope>NUCLEOTIDE SEQUENCE [LARGE SCALE GENOMIC DNA]</scope>
    <source>
        <strain evidence="2 3">SARCC-755</strain>
    </source>
</reference>
<evidence type="ECO:0000256" key="1">
    <source>
        <dbReference type="SAM" id="Phobius"/>
    </source>
</evidence>
<comment type="caution">
    <text evidence="2">The sequence shown here is derived from an EMBL/GenBank/DDBJ whole genome shotgun (WGS) entry which is preliminary data.</text>
</comment>
<keyword evidence="1" id="KW-0812">Transmembrane</keyword>